<proteinExistence type="predicted"/>
<dbReference type="Proteomes" id="UP001055712">
    <property type="component" value="Unassembled WGS sequence"/>
</dbReference>
<gene>
    <name evidence="3" type="ORF">D9Q98_008956</name>
</gene>
<sequence>MLGPQPLGQQAEPQPLPPPQLQQTSQQQQQPQQPQECEWNRELERVETGADGAINALAEGLDEHSEQLHQLNGRLDEISGKVEVLRLQAGPPVISYNPHVFTDHVEMETSGEVGLRGIETVAGRPQPPCLPSKRSQTEVAGAAVPAQSLQLSLSDREGLKRHFLAVLLSNNVGRDSRDIARMLGVQSAASGVRVVKLVNNILYGLEKEGKSRREGLKQDTEKPLWLRVG</sequence>
<accession>A0A9D4TGX0</accession>
<feature type="compositionally biased region" description="Low complexity" evidence="2">
    <location>
        <begin position="1"/>
        <end position="13"/>
    </location>
</feature>
<name>A0A9D4TGX0_CHLVU</name>
<reference evidence="3" key="1">
    <citation type="journal article" date="2019" name="Plant J.">
        <title>Chlorella vulgaris genome assembly and annotation reveals the molecular basis for metabolic acclimation to high light conditions.</title>
        <authorList>
            <person name="Cecchin M."/>
            <person name="Marcolungo L."/>
            <person name="Rossato M."/>
            <person name="Girolomoni L."/>
            <person name="Cosentino E."/>
            <person name="Cuine S."/>
            <person name="Li-Beisson Y."/>
            <person name="Delledonne M."/>
            <person name="Ballottari M."/>
        </authorList>
    </citation>
    <scope>NUCLEOTIDE SEQUENCE</scope>
    <source>
        <strain evidence="3">211/11P</strain>
    </source>
</reference>
<feature type="compositionally biased region" description="Low complexity" evidence="2">
    <location>
        <begin position="21"/>
        <end position="35"/>
    </location>
</feature>
<feature type="region of interest" description="Disordered" evidence="2">
    <location>
        <begin position="1"/>
        <end position="38"/>
    </location>
</feature>
<evidence type="ECO:0000313" key="3">
    <source>
        <dbReference type="EMBL" id="KAI3425187.1"/>
    </source>
</evidence>
<organism evidence="3 4">
    <name type="scientific">Chlorella vulgaris</name>
    <name type="common">Green alga</name>
    <dbReference type="NCBI Taxonomy" id="3077"/>
    <lineage>
        <taxon>Eukaryota</taxon>
        <taxon>Viridiplantae</taxon>
        <taxon>Chlorophyta</taxon>
        <taxon>core chlorophytes</taxon>
        <taxon>Trebouxiophyceae</taxon>
        <taxon>Chlorellales</taxon>
        <taxon>Chlorellaceae</taxon>
        <taxon>Chlorella clade</taxon>
        <taxon>Chlorella</taxon>
    </lineage>
</organism>
<evidence type="ECO:0000256" key="1">
    <source>
        <dbReference type="SAM" id="Coils"/>
    </source>
</evidence>
<evidence type="ECO:0000256" key="2">
    <source>
        <dbReference type="SAM" id="MobiDB-lite"/>
    </source>
</evidence>
<dbReference type="EMBL" id="SIDB01000012">
    <property type="protein sequence ID" value="KAI3425187.1"/>
    <property type="molecule type" value="Genomic_DNA"/>
</dbReference>
<dbReference type="AlphaFoldDB" id="A0A9D4TGX0"/>
<keyword evidence="4" id="KW-1185">Reference proteome</keyword>
<keyword evidence="1" id="KW-0175">Coiled coil</keyword>
<comment type="caution">
    <text evidence="3">The sequence shown here is derived from an EMBL/GenBank/DDBJ whole genome shotgun (WGS) entry which is preliminary data.</text>
</comment>
<protein>
    <submittedName>
        <fullName evidence="3">Uncharacterized protein</fullName>
    </submittedName>
</protein>
<feature type="coiled-coil region" evidence="1">
    <location>
        <begin position="54"/>
        <end position="88"/>
    </location>
</feature>
<evidence type="ECO:0000313" key="4">
    <source>
        <dbReference type="Proteomes" id="UP001055712"/>
    </source>
</evidence>
<reference evidence="3" key="2">
    <citation type="submission" date="2020-11" db="EMBL/GenBank/DDBJ databases">
        <authorList>
            <person name="Cecchin M."/>
            <person name="Marcolungo L."/>
            <person name="Rossato M."/>
            <person name="Girolomoni L."/>
            <person name="Cosentino E."/>
            <person name="Cuine S."/>
            <person name="Li-Beisson Y."/>
            <person name="Delledonne M."/>
            <person name="Ballottari M."/>
        </authorList>
    </citation>
    <scope>NUCLEOTIDE SEQUENCE</scope>
    <source>
        <strain evidence="3">211/11P</strain>
        <tissue evidence="3">Whole cell</tissue>
    </source>
</reference>